<feature type="compositionally biased region" description="Low complexity" evidence="2">
    <location>
        <begin position="184"/>
        <end position="197"/>
    </location>
</feature>
<feature type="compositionally biased region" description="Polar residues" evidence="2">
    <location>
        <begin position="1291"/>
        <end position="1309"/>
    </location>
</feature>
<comment type="caution">
    <text evidence="4">The sequence shown here is derived from an EMBL/GenBank/DDBJ whole genome shotgun (WGS) entry which is preliminary data.</text>
</comment>
<feature type="compositionally biased region" description="Basic and acidic residues" evidence="2">
    <location>
        <begin position="143"/>
        <end position="152"/>
    </location>
</feature>
<dbReference type="Proteomes" id="UP001530400">
    <property type="component" value="Unassembled WGS sequence"/>
</dbReference>
<evidence type="ECO:0000313" key="5">
    <source>
        <dbReference type="Proteomes" id="UP001530400"/>
    </source>
</evidence>
<dbReference type="InterPro" id="IPR035892">
    <property type="entry name" value="C2_domain_sf"/>
</dbReference>
<dbReference type="Gene3D" id="2.60.40.150">
    <property type="entry name" value="C2 domain"/>
    <property type="match status" value="1"/>
</dbReference>
<feature type="region of interest" description="Disordered" evidence="2">
    <location>
        <begin position="1100"/>
        <end position="1125"/>
    </location>
</feature>
<dbReference type="PANTHER" id="PTHR23317:SF76">
    <property type="entry name" value="LD20667P"/>
    <property type="match status" value="1"/>
</dbReference>
<feature type="region of interest" description="Disordered" evidence="2">
    <location>
        <begin position="1289"/>
        <end position="1309"/>
    </location>
</feature>
<evidence type="ECO:0000256" key="1">
    <source>
        <dbReference type="PROSITE-ProRule" id="PRU00983"/>
    </source>
</evidence>
<feature type="region of interest" description="Disordered" evidence="2">
    <location>
        <begin position="1"/>
        <end position="206"/>
    </location>
</feature>
<organism evidence="4 5">
    <name type="scientific">Cyclotella atomus</name>
    <dbReference type="NCBI Taxonomy" id="382360"/>
    <lineage>
        <taxon>Eukaryota</taxon>
        <taxon>Sar</taxon>
        <taxon>Stramenopiles</taxon>
        <taxon>Ochrophyta</taxon>
        <taxon>Bacillariophyta</taxon>
        <taxon>Coscinodiscophyceae</taxon>
        <taxon>Thalassiosirophycidae</taxon>
        <taxon>Stephanodiscales</taxon>
        <taxon>Stephanodiscaceae</taxon>
        <taxon>Cyclotella</taxon>
    </lineage>
</organism>
<comment type="similarity">
    <text evidence="1">Belongs to the DOCK family.</text>
</comment>
<evidence type="ECO:0000256" key="2">
    <source>
        <dbReference type="SAM" id="MobiDB-lite"/>
    </source>
</evidence>
<accession>A0ABD3N2K2</accession>
<feature type="compositionally biased region" description="Low complexity" evidence="2">
    <location>
        <begin position="252"/>
        <end position="262"/>
    </location>
</feature>
<feature type="compositionally biased region" description="Low complexity" evidence="2">
    <location>
        <begin position="21"/>
        <end position="38"/>
    </location>
</feature>
<name>A0ABD3N2K2_9STRA</name>
<evidence type="ECO:0000259" key="3">
    <source>
        <dbReference type="PROSITE" id="PS51650"/>
    </source>
</evidence>
<feature type="compositionally biased region" description="Basic and acidic residues" evidence="2">
    <location>
        <begin position="51"/>
        <end position="60"/>
    </location>
</feature>
<dbReference type="InterPro" id="IPR026791">
    <property type="entry name" value="DOCK"/>
</dbReference>
<gene>
    <name evidence="4" type="ORF">ACHAWO_000156</name>
</gene>
<feature type="region of interest" description="Disordered" evidence="2">
    <location>
        <begin position="2086"/>
        <end position="2105"/>
    </location>
</feature>
<dbReference type="PROSITE" id="PS51650">
    <property type="entry name" value="C2_DOCK"/>
    <property type="match status" value="1"/>
</dbReference>
<dbReference type="PANTHER" id="PTHR23317">
    <property type="entry name" value="DEDICATOR OF CYTOKINESIS DOCK"/>
    <property type="match status" value="1"/>
</dbReference>
<evidence type="ECO:0000313" key="4">
    <source>
        <dbReference type="EMBL" id="KAL3769967.1"/>
    </source>
</evidence>
<feature type="compositionally biased region" description="Polar residues" evidence="2">
    <location>
        <begin position="153"/>
        <end position="168"/>
    </location>
</feature>
<dbReference type="InterPro" id="IPR027007">
    <property type="entry name" value="C2_DOCK-type_domain"/>
</dbReference>
<protein>
    <recommendedName>
        <fullName evidence="3">C2 DOCK-type domain-containing protein</fullName>
    </recommendedName>
</protein>
<feature type="compositionally biased region" description="Polar residues" evidence="2">
    <location>
        <begin position="111"/>
        <end position="129"/>
    </location>
</feature>
<feature type="region of interest" description="Disordered" evidence="2">
    <location>
        <begin position="229"/>
        <end position="262"/>
    </location>
</feature>
<reference evidence="4 5" key="1">
    <citation type="submission" date="2024-10" db="EMBL/GenBank/DDBJ databases">
        <title>Updated reference genomes for cyclostephanoid diatoms.</title>
        <authorList>
            <person name="Roberts W.R."/>
            <person name="Alverson A.J."/>
        </authorList>
    </citation>
    <scope>NUCLEOTIDE SEQUENCE [LARGE SCALE GENOMIC DNA]</scope>
    <source>
        <strain evidence="4 5">AJA010-31</strain>
    </source>
</reference>
<proteinExistence type="inferred from homology"/>
<feature type="domain" description="C2 DOCK-type" evidence="3">
    <location>
        <begin position="1356"/>
        <end position="1561"/>
    </location>
</feature>
<sequence>MDDKQPSTPKRIPGRHPSTDSNSSPGGRSNSSLSSSPSTHVFRMLGKLGKNKKDSLKMPKDGSMSSINTNNSGVSGGGTGSSWGRQPPVRLSMKKKEEDAAFLRNLKGDGSFTSPASSTLTPPRDNTSMAGYGDADTAFLRAMRGEPEKNASFDDTTNNSKGESSYSEADNAFLRAFRGEDSKPPAQAPSSSKDQQQLALELPIVDETNTLPVDEMAHANAAFLGALHGSSDTQDDNPKHGGTFVFEKSKHSTQGSSSQSEANSAFLLAMRKSSSGASQHATSFGGTGEWANQEDAGKWNSGTLVLNSVKDSVKDKREEDGRSFLMSIQSSQASEDLLVVNKEEVKEESETEDECDDDMEGVVVPSHPYIEKVMLPRPLFFGHQLPPRILEEAEQAASTYANDADTMKRNLLDGEVCLGSSLELANDTDEGSAMTRSTISTFSTTIGGGKLFEPSLLPCARNFEGAIETFGFGQNPFHANWNNAEDEMIGDSDLPREPHPYVSIYCPVFGDRARADRARSRMKKAKLAEAIAKGGAQGVLLTDISNRSGGSVKLMTSESDDGSVEFKDATKAPTPEDANNIFLSQIRSSSDNADVGGDFSRDQFSKFARGDSPTFEDPAPAVEEPNDLSSRDQFLMFARGDDAGGTFIGSPIIEKKGGTFIRSKPSNSDDDSIEAAEERKAVGLNDNMAAAAAMLAGKEVDFDGDENTNGIGMAMCNMAAGGGAKAANKFGRPYSNLELTGGCVPRFNCDDPSLPHESDMGVFETKEDEKRTNDYRREKNIIEELTVPGIMPPVTCPTQCTDADDSQSWNSRAVVNESRSTRKANNTVIISLGSNENSPTSSGCTPAKTTQAYEASRVGWWNLPDGHGETSTLAGKRELKKKAQSSPSTVEVFPATDEPIPLDVITNLWPSPKILHENNISPAQLHPATSSARFMPHLSDRSPNLRHLQIDTTAVGFPKIGGEVEPMFCKLAIYHFEMNATNPPVDSVTTMGDSVSSAMSSSSVSSNPSRDRCGPVTEMLNFDVVQDPHVIEKCKRALWPYASESDLDKLPAAIGSNNIKDDVILEGSPCGIFPLPSHLHISNLYAVLLVHKTVSDSMDQHPYFKPSRRDKSSTSSQKDDIDLTKLRENASKSADMYGQLITPIAFGVLPLMQIVGNEESPKTPVTRVVQIPLFKHEQGRGTDVILEHILGMLHPRAVPKVGKIASMTRGHAFLVMRYYGFLGLHSIISKIKMARNRLVDFSRELQVKRQGDGKHKELDKCPSIGDTYVLPPWRQQYVVEPAPFGGRSISAKPQASVHATNETSEWTNENPAAGYAQELAALPLENSGFEMKSSSSRKSNRSSNKFDSMLLHTSFCNELICHPRVLKCSKRNVVIKVEMREMQWEENLNVYAAIPTKPSIHNPRRGPWLVSSAFTSCALKSANPQFLDEFKFKLPLILGGSGGVKALVFSVYQVHIQKRRGLIQAISHSQQNSDADDVLEHIGSGVLPLSSDESPCCLLSNGDHKVAINYRMFESVLSTKRHRSKNSTSSIGSSVVRHLKSSLSWANDDVAPSFSIDTMSMDENDSLSANQQELVFESSYPPGTVFLERMDGATTDSPDIPDYQSVKSDTGLISDQRSVKSDARFHNDNSTILSGMRTSMSSGNLQQLASANEVDLSEGATPEDPVKDELILKVDIIAFSSVHPQNKALADFFMLKPDRPRCVSSADFSGLSPWGKHRSEILYRLKPERIPPFNFVGGALAESERKLLEPVVNLSKSAKCPANDLIPHLLRVLTQLLRTMTCGIGEPSILWASPESLIPLRLNAFASLLHVISSASHYMAKTGLRLLDGDTKWNISALSKTLALLFDEHKLFEGPLENPVATDSVSINKEKSLPKAMEEVPKILSTKPLALARSKTSNEPVSTPRPKIIERFSSEELKPQSFDVDAMLQSSKSHEPVDTNTVPVSSKDMGLRVDTRNDFMSWMREAAANSETEEAGGNGKISTHLISSLGSMSSAGTGRRRFFTLPAMATIQESETEDNKGGVDSSFTSQSRIAPTKRNEPLDSELILQEKAKPKQFRVPQVSKVLDGGSNTDGISSFLDSISHTPATTKTKESDATTDTTANSSELSVNQNTLLVNDDDIETAGTAFLDKISETMGSMGFLE</sequence>
<feature type="compositionally biased region" description="Low complexity" evidence="2">
    <location>
        <begin position="994"/>
        <end position="1008"/>
    </location>
</feature>
<feature type="region of interest" description="Disordered" evidence="2">
    <location>
        <begin position="2013"/>
        <end position="2043"/>
    </location>
</feature>
<dbReference type="EMBL" id="JALLPJ020001321">
    <property type="protein sequence ID" value="KAL3769967.1"/>
    <property type="molecule type" value="Genomic_DNA"/>
</dbReference>
<feature type="compositionally biased region" description="Basic and acidic residues" evidence="2">
    <location>
        <begin position="1107"/>
        <end position="1125"/>
    </location>
</feature>
<feature type="region of interest" description="Disordered" evidence="2">
    <location>
        <begin position="555"/>
        <end position="576"/>
    </location>
</feature>
<keyword evidence="5" id="KW-1185">Reference proteome</keyword>
<feature type="region of interest" description="Disordered" evidence="2">
    <location>
        <begin position="991"/>
        <end position="1011"/>
    </location>
</feature>